<feature type="region of interest" description="Disordered" evidence="1">
    <location>
        <begin position="41"/>
        <end position="67"/>
    </location>
</feature>
<feature type="compositionally biased region" description="Basic and acidic residues" evidence="1">
    <location>
        <begin position="184"/>
        <end position="196"/>
    </location>
</feature>
<feature type="compositionally biased region" description="Basic residues" evidence="1">
    <location>
        <begin position="147"/>
        <end position="176"/>
    </location>
</feature>
<feature type="compositionally biased region" description="Basic residues" evidence="1">
    <location>
        <begin position="249"/>
        <end position="258"/>
    </location>
</feature>
<feature type="region of interest" description="Disordered" evidence="1">
    <location>
        <begin position="1"/>
        <end position="21"/>
    </location>
</feature>
<dbReference type="GeneID" id="20813027"/>
<dbReference type="AlphaFoldDB" id="W4G5D0"/>
<organism evidence="2">
    <name type="scientific">Aphanomyces astaci</name>
    <name type="common">Crayfish plague agent</name>
    <dbReference type="NCBI Taxonomy" id="112090"/>
    <lineage>
        <taxon>Eukaryota</taxon>
        <taxon>Sar</taxon>
        <taxon>Stramenopiles</taxon>
        <taxon>Oomycota</taxon>
        <taxon>Saprolegniomycetes</taxon>
        <taxon>Saprolegniales</taxon>
        <taxon>Verrucalvaceae</taxon>
        <taxon>Aphanomyces</taxon>
    </lineage>
</organism>
<dbReference type="RefSeq" id="XP_009836154.1">
    <property type="nucleotide sequence ID" value="XM_009837852.1"/>
</dbReference>
<protein>
    <submittedName>
        <fullName evidence="2">Uncharacterized protein</fullName>
    </submittedName>
</protein>
<feature type="region of interest" description="Disordered" evidence="1">
    <location>
        <begin position="226"/>
        <end position="279"/>
    </location>
</feature>
<dbReference type="VEuPathDB" id="FungiDB:H257_11031"/>
<feature type="region of interest" description="Disordered" evidence="1">
    <location>
        <begin position="134"/>
        <end position="205"/>
    </location>
</feature>
<accession>W4G5D0</accession>
<evidence type="ECO:0000256" key="1">
    <source>
        <dbReference type="SAM" id="MobiDB-lite"/>
    </source>
</evidence>
<feature type="compositionally biased region" description="Basic and acidic residues" evidence="1">
    <location>
        <begin position="49"/>
        <end position="59"/>
    </location>
</feature>
<name>W4G5D0_APHAT</name>
<gene>
    <name evidence="2" type="ORF">H257_11031</name>
</gene>
<feature type="region of interest" description="Disordered" evidence="1">
    <location>
        <begin position="298"/>
        <end position="324"/>
    </location>
</feature>
<proteinExistence type="predicted"/>
<sequence>MTFLPFSQCDGDNHAPLWPEPPRDARVDRAYAACVPAHLPALHHGSARRQPDPRPRAERAVGQPRQVRVAGRALGRPRRQGAEQRHVVWGRRQQGRVGMHGGRPIDARDRGHGGVARGAAVAAALVRRVHVRVHGPRPLRPAQALPSRRRRHHRQRRDRLAPRRHRARVRPGRRAHGVSIRYDGQPHRRDPRDAQRARVRAREHHGVHVQEGIVHVRAVPRRGRVDVQGRPPAVPAPRGQPLARAAGVRPRRGRRSRHGDRQAESVLHRHRPGAERQEARARGVLRRVGRVQDAQGLRRLDGLHGRRGAGGPLESRARRRQHPHHVLYAVHPEPRRRLVIKV</sequence>
<evidence type="ECO:0000313" key="2">
    <source>
        <dbReference type="EMBL" id="ETV74496.1"/>
    </source>
</evidence>
<dbReference type="EMBL" id="KI913144">
    <property type="protein sequence ID" value="ETV74496.1"/>
    <property type="molecule type" value="Genomic_DNA"/>
</dbReference>
<feature type="compositionally biased region" description="Basic and acidic residues" evidence="1">
    <location>
        <begin position="259"/>
        <end position="279"/>
    </location>
</feature>
<reference evidence="2" key="1">
    <citation type="submission" date="2013-12" db="EMBL/GenBank/DDBJ databases">
        <title>The Genome Sequence of Aphanomyces astaci APO3.</title>
        <authorList>
            <consortium name="The Broad Institute Genomics Platform"/>
            <person name="Russ C."/>
            <person name="Tyler B."/>
            <person name="van West P."/>
            <person name="Dieguez-Uribeondo J."/>
            <person name="Young S.K."/>
            <person name="Zeng Q."/>
            <person name="Gargeya S."/>
            <person name="Fitzgerald M."/>
            <person name="Abouelleil A."/>
            <person name="Alvarado L."/>
            <person name="Chapman S.B."/>
            <person name="Gainer-Dewar J."/>
            <person name="Goldberg J."/>
            <person name="Griggs A."/>
            <person name="Gujja S."/>
            <person name="Hansen M."/>
            <person name="Howarth C."/>
            <person name="Imamovic A."/>
            <person name="Ireland A."/>
            <person name="Larimer J."/>
            <person name="McCowan C."/>
            <person name="Murphy C."/>
            <person name="Pearson M."/>
            <person name="Poon T.W."/>
            <person name="Priest M."/>
            <person name="Roberts A."/>
            <person name="Saif S."/>
            <person name="Shea T."/>
            <person name="Sykes S."/>
            <person name="Wortman J."/>
            <person name="Nusbaum C."/>
            <person name="Birren B."/>
        </authorList>
    </citation>
    <scope>NUCLEOTIDE SEQUENCE [LARGE SCALE GENOMIC DNA]</scope>
    <source>
        <strain evidence="2">APO3</strain>
    </source>
</reference>